<feature type="compositionally biased region" description="Basic and acidic residues" evidence="1">
    <location>
        <begin position="1"/>
        <end position="11"/>
    </location>
</feature>
<name>A0A8U1F4R9_SALNM</name>
<gene>
    <name evidence="3" type="primary">LOC120063512</name>
</gene>
<dbReference type="GeneID" id="120063512"/>
<dbReference type="InterPro" id="IPR037361">
    <property type="entry name" value="COMMD10"/>
</dbReference>
<dbReference type="KEGG" id="snh:120063512"/>
<evidence type="ECO:0000313" key="2">
    <source>
        <dbReference type="Proteomes" id="UP000808372"/>
    </source>
</evidence>
<dbReference type="Proteomes" id="UP000808372">
    <property type="component" value="Chromosome 18"/>
</dbReference>
<dbReference type="Pfam" id="PF21672">
    <property type="entry name" value="COMM_HN"/>
    <property type="match status" value="1"/>
</dbReference>
<dbReference type="RefSeq" id="XP_038869813.1">
    <property type="nucleotide sequence ID" value="XM_039013885.1"/>
</dbReference>
<protein>
    <submittedName>
        <fullName evidence="3">COMM domain-containing protein 10-like</fullName>
    </submittedName>
</protein>
<sequence length="175" mass="20135">MVELRELDHTIQTEQTPQNSQAQQQPPPTRPRGLKVEMDACLRQLAAFRNEEERMFSEEEEQKLQSALSLDKQALCLVLHSRTACFELDKAVYHNVKPASLKQQFENIHLSPEKAEAFCRAWTTVGPDVVEKVWQRIFTPKKPNPEVKQADLQCTERNVASPSKPVSEQLDIHYL</sequence>
<keyword evidence="2" id="KW-1185">Reference proteome</keyword>
<evidence type="ECO:0000256" key="1">
    <source>
        <dbReference type="SAM" id="MobiDB-lite"/>
    </source>
</evidence>
<reference evidence="3" key="1">
    <citation type="submission" date="2025-08" db="UniProtKB">
        <authorList>
            <consortium name="RefSeq"/>
        </authorList>
    </citation>
    <scope>IDENTIFICATION</scope>
    <source>
        <tissue evidence="3">White muscle</tissue>
    </source>
</reference>
<dbReference type="PANTHER" id="PTHR12333:SF0">
    <property type="entry name" value="COMM DOMAIN-CONTAINING PROTEIN 10"/>
    <property type="match status" value="1"/>
</dbReference>
<feature type="region of interest" description="Disordered" evidence="1">
    <location>
        <begin position="1"/>
        <end position="34"/>
    </location>
</feature>
<feature type="compositionally biased region" description="Low complexity" evidence="1">
    <location>
        <begin position="12"/>
        <end position="24"/>
    </location>
</feature>
<dbReference type="PANTHER" id="PTHR12333">
    <property type="entry name" value="COMM DOMAIN CONTAINING PROTEIN 10"/>
    <property type="match status" value="1"/>
</dbReference>
<dbReference type="AlphaFoldDB" id="A0A8U1F4R9"/>
<accession>A0A8U1F4R9</accession>
<evidence type="ECO:0000313" key="3">
    <source>
        <dbReference type="RefSeq" id="XP_038869813.1"/>
    </source>
</evidence>
<organism evidence="2 3">
    <name type="scientific">Salvelinus namaycush</name>
    <name type="common">Lake trout</name>
    <name type="synonym">Salmo namaycush</name>
    <dbReference type="NCBI Taxonomy" id="8040"/>
    <lineage>
        <taxon>Eukaryota</taxon>
        <taxon>Metazoa</taxon>
        <taxon>Chordata</taxon>
        <taxon>Craniata</taxon>
        <taxon>Vertebrata</taxon>
        <taxon>Euteleostomi</taxon>
        <taxon>Actinopterygii</taxon>
        <taxon>Neopterygii</taxon>
        <taxon>Teleostei</taxon>
        <taxon>Protacanthopterygii</taxon>
        <taxon>Salmoniformes</taxon>
        <taxon>Salmonidae</taxon>
        <taxon>Salmoninae</taxon>
        <taxon>Salvelinus</taxon>
    </lineage>
</organism>
<proteinExistence type="predicted"/>